<evidence type="ECO:0000313" key="2">
    <source>
        <dbReference type="EMBL" id="KAG2924131.1"/>
    </source>
</evidence>
<feature type="region of interest" description="Disordered" evidence="1">
    <location>
        <begin position="45"/>
        <end position="70"/>
    </location>
</feature>
<organism evidence="2 3">
    <name type="scientific">Phytophthora cactorum</name>
    <dbReference type="NCBI Taxonomy" id="29920"/>
    <lineage>
        <taxon>Eukaryota</taxon>
        <taxon>Sar</taxon>
        <taxon>Stramenopiles</taxon>
        <taxon>Oomycota</taxon>
        <taxon>Peronosporomycetes</taxon>
        <taxon>Peronosporales</taxon>
        <taxon>Peronosporaceae</taxon>
        <taxon>Phytophthora</taxon>
    </lineage>
</organism>
<reference evidence="2" key="1">
    <citation type="submission" date="2018-10" db="EMBL/GenBank/DDBJ databases">
        <title>Effector identification in a new, highly contiguous assembly of the strawberry crown rot pathogen Phytophthora cactorum.</title>
        <authorList>
            <person name="Armitage A.D."/>
            <person name="Nellist C.F."/>
            <person name="Bates H."/>
            <person name="Vickerstaff R.J."/>
            <person name="Harrison R.J."/>
        </authorList>
    </citation>
    <scope>NUCLEOTIDE SEQUENCE</scope>
    <source>
        <strain evidence="2">4040</strain>
    </source>
</reference>
<evidence type="ECO:0000256" key="1">
    <source>
        <dbReference type="SAM" id="MobiDB-lite"/>
    </source>
</evidence>
<dbReference type="EMBL" id="RCMK01000516">
    <property type="protein sequence ID" value="KAG2924131.1"/>
    <property type="molecule type" value="Genomic_DNA"/>
</dbReference>
<sequence>MQSRSKERSMGSRTPENLHEILAALLILLRPSVFIASSKSAVACDGSRRDIHGGPSPSVGSSDGAVAAPPAATASLDVLSTPRRLVNSTKSQRHCW</sequence>
<dbReference type="Proteomes" id="UP000736787">
    <property type="component" value="Unassembled WGS sequence"/>
</dbReference>
<name>A0A8T1KBK3_9STRA</name>
<feature type="compositionally biased region" description="Low complexity" evidence="1">
    <location>
        <begin position="53"/>
        <end position="70"/>
    </location>
</feature>
<dbReference type="AlphaFoldDB" id="A0A8T1KBK3"/>
<comment type="caution">
    <text evidence="2">The sequence shown here is derived from an EMBL/GenBank/DDBJ whole genome shotgun (WGS) entry which is preliminary data.</text>
</comment>
<evidence type="ECO:0000313" key="3">
    <source>
        <dbReference type="Proteomes" id="UP000736787"/>
    </source>
</evidence>
<protein>
    <submittedName>
        <fullName evidence="2">Uncharacterized protein</fullName>
    </submittedName>
</protein>
<proteinExistence type="predicted"/>
<accession>A0A8T1KBK3</accession>
<gene>
    <name evidence="2" type="ORF">PC117_g15464</name>
</gene>